<evidence type="ECO:0000313" key="2">
    <source>
        <dbReference type="EMBL" id="KAK3227689.1"/>
    </source>
</evidence>
<dbReference type="Pfam" id="PF00646">
    <property type="entry name" value="F-box"/>
    <property type="match status" value="1"/>
</dbReference>
<dbReference type="PANTHER" id="PTHR32278">
    <property type="entry name" value="F-BOX DOMAIN-CONTAINING PROTEIN"/>
    <property type="match status" value="1"/>
</dbReference>
<dbReference type="InterPro" id="IPR036047">
    <property type="entry name" value="F-box-like_dom_sf"/>
</dbReference>
<dbReference type="Pfam" id="PF14299">
    <property type="entry name" value="PP2"/>
    <property type="match status" value="1"/>
</dbReference>
<dbReference type="PANTHER" id="PTHR32278:SF111">
    <property type="entry name" value="F-BOX PROTEIN PP2-B12-RELATED"/>
    <property type="match status" value="1"/>
</dbReference>
<dbReference type="SUPFAM" id="SSF81383">
    <property type="entry name" value="F-box domain"/>
    <property type="match status" value="1"/>
</dbReference>
<dbReference type="SMART" id="SM00256">
    <property type="entry name" value="FBOX"/>
    <property type="match status" value="1"/>
</dbReference>
<dbReference type="CDD" id="cd22162">
    <property type="entry name" value="F-box_AtSKIP3-like"/>
    <property type="match status" value="1"/>
</dbReference>
<evidence type="ECO:0000313" key="3">
    <source>
        <dbReference type="Proteomes" id="UP001281410"/>
    </source>
</evidence>
<dbReference type="EMBL" id="JANJYJ010000002">
    <property type="protein sequence ID" value="KAK3227689.1"/>
    <property type="molecule type" value="Genomic_DNA"/>
</dbReference>
<protein>
    <recommendedName>
        <fullName evidence="1">F-box domain-containing protein</fullName>
    </recommendedName>
</protein>
<name>A0AAE0B1Z0_9ROSI</name>
<dbReference type="Proteomes" id="UP001281410">
    <property type="component" value="Unassembled WGS sequence"/>
</dbReference>
<accession>A0AAE0B1Z0</accession>
<dbReference type="InterPro" id="IPR025886">
    <property type="entry name" value="PP2-like"/>
</dbReference>
<gene>
    <name evidence="2" type="ORF">Dsin_007551</name>
</gene>
<dbReference type="InterPro" id="IPR001810">
    <property type="entry name" value="F-box_dom"/>
</dbReference>
<comment type="caution">
    <text evidence="2">The sequence shown here is derived from an EMBL/GenBank/DDBJ whole genome shotgun (WGS) entry which is preliminary data.</text>
</comment>
<proteinExistence type="predicted"/>
<keyword evidence="3" id="KW-1185">Reference proteome</keyword>
<evidence type="ECO:0000259" key="1">
    <source>
        <dbReference type="SMART" id="SM00256"/>
    </source>
</evidence>
<dbReference type="AlphaFoldDB" id="A0AAE0B1Z0"/>
<sequence>MSGMLELPEDCIAAVISFTTPRDACRLACVSTIFRSAADSISFGTASCIRSRTLDQSPVLRRSATSIASFWLDRPSGKICYMISPRELYSVCYDCTELWQIYPIDIAHYHFSIPDCRFPGVLIRFDVISFEVGGKISTSLLSPMTTYTAYLVFAEGLIFCRDDAPAKVAVGLARSTNGLNRTIYLHRVHLDGDDDGFFPKRRADGWLESELGEFFNGGDEEGELSMTMKTCWKENLLIQGIEIRPKKE</sequence>
<reference evidence="2" key="1">
    <citation type="journal article" date="2023" name="Plant J.">
        <title>Genome sequences and population genomics provide insights into the demographic history, inbreeding, and mutation load of two 'living fossil' tree species of Dipteronia.</title>
        <authorList>
            <person name="Feng Y."/>
            <person name="Comes H.P."/>
            <person name="Chen J."/>
            <person name="Zhu S."/>
            <person name="Lu R."/>
            <person name="Zhang X."/>
            <person name="Li P."/>
            <person name="Qiu J."/>
            <person name="Olsen K.M."/>
            <person name="Qiu Y."/>
        </authorList>
    </citation>
    <scope>NUCLEOTIDE SEQUENCE</scope>
    <source>
        <strain evidence="2">NBL</strain>
    </source>
</reference>
<organism evidence="2 3">
    <name type="scientific">Dipteronia sinensis</name>
    <dbReference type="NCBI Taxonomy" id="43782"/>
    <lineage>
        <taxon>Eukaryota</taxon>
        <taxon>Viridiplantae</taxon>
        <taxon>Streptophyta</taxon>
        <taxon>Embryophyta</taxon>
        <taxon>Tracheophyta</taxon>
        <taxon>Spermatophyta</taxon>
        <taxon>Magnoliopsida</taxon>
        <taxon>eudicotyledons</taxon>
        <taxon>Gunneridae</taxon>
        <taxon>Pentapetalae</taxon>
        <taxon>rosids</taxon>
        <taxon>malvids</taxon>
        <taxon>Sapindales</taxon>
        <taxon>Sapindaceae</taxon>
        <taxon>Hippocastanoideae</taxon>
        <taxon>Acereae</taxon>
        <taxon>Dipteronia</taxon>
    </lineage>
</organism>
<feature type="domain" description="F-box" evidence="1">
    <location>
        <begin position="7"/>
        <end position="47"/>
    </location>
</feature>